<evidence type="ECO:0000256" key="2">
    <source>
        <dbReference type="ARBA" id="ARBA00009533"/>
    </source>
</evidence>
<evidence type="ECO:0000313" key="11">
    <source>
        <dbReference type="Proteomes" id="UP000289738"/>
    </source>
</evidence>
<dbReference type="EMBL" id="CP031001">
    <property type="protein sequence ID" value="QHN79202.1"/>
    <property type="molecule type" value="Genomic_DNA"/>
</dbReference>
<dbReference type="Pfam" id="PF00282">
    <property type="entry name" value="Pyridoxal_deC"/>
    <property type="match status" value="1"/>
</dbReference>
<keyword evidence="11" id="KW-1185">Reference proteome</keyword>
<dbReference type="EMBL" id="SDMP01000019">
    <property type="protein sequence ID" value="RYQ93116.1"/>
    <property type="molecule type" value="Genomic_DNA"/>
</dbReference>
<dbReference type="InterPro" id="IPR051151">
    <property type="entry name" value="Group_II_Decarboxylase"/>
</dbReference>
<keyword evidence="4 6" id="KW-0663">Pyridoxal phosphate</keyword>
<keyword evidence="5 7" id="KW-0456">Lyase</keyword>
<accession>A0A444XUJ5</accession>
<reference evidence="9 12" key="2">
    <citation type="submission" date="2020-01" db="EMBL/GenBank/DDBJ databases">
        <title>Genome sequence of Arachis hypogaea, cultivar Shitouqi.</title>
        <authorList>
            <person name="Zhuang W."/>
            <person name="Chen H."/>
            <person name="Varshney R."/>
            <person name="Wang D."/>
            <person name="Ming R."/>
        </authorList>
    </citation>
    <scope>NUCLEOTIDE SEQUENCE [LARGE SCALE GENOMIC DNA]</scope>
    <source>
        <tissue evidence="9">Young leaf</tissue>
    </source>
</reference>
<evidence type="ECO:0000313" key="10">
    <source>
        <dbReference type="EMBL" id="RYQ93116.1"/>
    </source>
</evidence>
<evidence type="ECO:0000256" key="5">
    <source>
        <dbReference type="ARBA" id="ARBA00023239"/>
    </source>
</evidence>
<dbReference type="Gene3D" id="3.40.640.10">
    <property type="entry name" value="Type I PLP-dependent aspartate aminotransferase-like (Major domain)"/>
    <property type="match status" value="1"/>
</dbReference>
<dbReference type="InterPro" id="IPR015421">
    <property type="entry name" value="PyrdxlP-dep_Trfase_major"/>
</dbReference>
<evidence type="ECO:0000256" key="6">
    <source>
        <dbReference type="PIRSR" id="PIRSR602129-50"/>
    </source>
</evidence>
<dbReference type="InterPro" id="IPR015422">
    <property type="entry name" value="PyrdxlP-dep_Trfase_small"/>
</dbReference>
<evidence type="ECO:0000313" key="12">
    <source>
        <dbReference type="Proteomes" id="UP000464620"/>
    </source>
</evidence>
<dbReference type="AlphaFoldDB" id="A0A444XUJ5"/>
<feature type="modified residue" description="N6-(pyridoxal phosphate)lysine" evidence="6">
    <location>
        <position position="268"/>
    </location>
</feature>
<comment type="similarity">
    <text evidence="2 7">Belongs to the group II decarboxylase family.</text>
</comment>
<dbReference type="GO" id="GO:0030170">
    <property type="term" value="F:pyridoxal phosphate binding"/>
    <property type="evidence" value="ECO:0007669"/>
    <property type="project" value="InterPro"/>
</dbReference>
<evidence type="ECO:0000256" key="4">
    <source>
        <dbReference type="ARBA" id="ARBA00022898"/>
    </source>
</evidence>
<dbReference type="Proteomes" id="UP000289738">
    <property type="component" value="Chromosome B09"/>
</dbReference>
<comment type="cofactor">
    <cofactor evidence="1 6 7">
        <name>pyridoxal 5'-phosphate</name>
        <dbReference type="ChEBI" id="CHEBI:597326"/>
    </cofactor>
</comment>
<proteinExistence type="inferred from homology"/>
<reference evidence="10 11" key="1">
    <citation type="submission" date="2019-01" db="EMBL/GenBank/DDBJ databases">
        <title>Sequencing of cultivated peanut Arachis hypogaea provides insights into genome evolution and oil improvement.</title>
        <authorList>
            <person name="Chen X."/>
        </authorList>
    </citation>
    <scope>NUCLEOTIDE SEQUENCE [LARGE SCALE GENOMIC DNA]</scope>
    <source>
        <strain evidence="11">cv. Fuhuasheng</strain>
        <strain evidence="10">GDAAS-fuhuasheng2018</strain>
        <tissue evidence="10">Leaves</tissue>
    </source>
</reference>
<evidence type="ECO:0000256" key="1">
    <source>
        <dbReference type="ARBA" id="ARBA00001933"/>
    </source>
</evidence>
<dbReference type="GO" id="GO:0019752">
    <property type="term" value="P:carboxylic acid metabolic process"/>
    <property type="evidence" value="ECO:0007669"/>
    <property type="project" value="InterPro"/>
</dbReference>
<protein>
    <submittedName>
        <fullName evidence="9">Serine decarboxylase</fullName>
    </submittedName>
</protein>
<evidence type="ECO:0000256" key="3">
    <source>
        <dbReference type="ARBA" id="ARBA00022793"/>
    </source>
</evidence>
<sequence>MALTPPPHTTREEEQQHNNNNGCHMNLAISPNCTGETQANLSAVINHYVHTLNHFNLRNLGYPTNQNFNYDALAPLLQFHLNNAGDPFVGSSFRLNSTSFEVSALDWFANLWDIQKNKYWGYVTTGGTEANLHAILVGREQFPDGVLYTSEDSHYSIFKIARIYRMQCVKVRSLISGEIDCADLKASLLHHKDRPAIINLNIGTTMKGAVDDIDLVIKTLEESGFNRDRFYIHCDAALFGIMLPFLKAASKIISFKKPIGSVSVSGHKFLGCPIPCGVVITRSEYINASSRDVEIIGSRDATITGSRCGHAPIFLWYAIKKKGSIGIQNEVENCIANARYLHNRLSDAGIGAMLNEYSNIVVFERPLDHQFSRRWNLACQGNIAHVVVMQHVTIQMLDSFVNEFLHKRSFSRFEDYGSFQPLCIAEKVGAANCSCSMHNLYHDCAC</sequence>
<dbReference type="InterPro" id="IPR021115">
    <property type="entry name" value="Pyridoxal-P_BS"/>
</dbReference>
<dbReference type="Gene3D" id="3.90.1150.10">
    <property type="entry name" value="Aspartate Aminotransferase, domain 1"/>
    <property type="match status" value="1"/>
</dbReference>
<organism evidence="10 11">
    <name type="scientific">Arachis hypogaea</name>
    <name type="common">Peanut</name>
    <dbReference type="NCBI Taxonomy" id="3818"/>
    <lineage>
        <taxon>Eukaryota</taxon>
        <taxon>Viridiplantae</taxon>
        <taxon>Streptophyta</taxon>
        <taxon>Embryophyta</taxon>
        <taxon>Tracheophyta</taxon>
        <taxon>Spermatophyta</taxon>
        <taxon>Magnoliopsida</taxon>
        <taxon>eudicotyledons</taxon>
        <taxon>Gunneridae</taxon>
        <taxon>Pentapetalae</taxon>
        <taxon>rosids</taxon>
        <taxon>fabids</taxon>
        <taxon>Fabales</taxon>
        <taxon>Fabaceae</taxon>
        <taxon>Papilionoideae</taxon>
        <taxon>50 kb inversion clade</taxon>
        <taxon>dalbergioids sensu lato</taxon>
        <taxon>Dalbergieae</taxon>
        <taxon>Pterocarpus clade</taxon>
        <taxon>Arachis</taxon>
    </lineage>
</organism>
<dbReference type="InterPro" id="IPR002129">
    <property type="entry name" value="PyrdxlP-dep_de-COase"/>
</dbReference>
<dbReference type="STRING" id="3818.A0A444XUJ5"/>
<evidence type="ECO:0000256" key="8">
    <source>
        <dbReference type="SAM" id="MobiDB-lite"/>
    </source>
</evidence>
<dbReference type="PANTHER" id="PTHR46101">
    <property type="match status" value="1"/>
</dbReference>
<dbReference type="GO" id="GO:0016831">
    <property type="term" value="F:carboxy-lyase activity"/>
    <property type="evidence" value="ECO:0007669"/>
    <property type="project" value="UniProtKB-KW"/>
</dbReference>
<dbReference type="PROSITE" id="PS00392">
    <property type="entry name" value="DDC_GAD_HDC_YDC"/>
    <property type="match status" value="1"/>
</dbReference>
<keyword evidence="3" id="KW-0210">Decarboxylase</keyword>
<evidence type="ECO:0000256" key="7">
    <source>
        <dbReference type="RuleBase" id="RU000382"/>
    </source>
</evidence>
<dbReference type="PANTHER" id="PTHR46101:SF17">
    <property type="entry name" value="SERINE DECARBOXYLASE"/>
    <property type="match status" value="1"/>
</dbReference>
<evidence type="ECO:0000313" key="9">
    <source>
        <dbReference type="EMBL" id="QHN79202.1"/>
    </source>
</evidence>
<dbReference type="InterPro" id="IPR015424">
    <property type="entry name" value="PyrdxlP-dep_Trfase"/>
</dbReference>
<name>A0A444XUJ5_ARAHY</name>
<dbReference type="Proteomes" id="UP000464620">
    <property type="component" value="Chromosome B09"/>
</dbReference>
<feature type="region of interest" description="Disordered" evidence="8">
    <location>
        <begin position="1"/>
        <end position="22"/>
    </location>
</feature>
<gene>
    <name evidence="10" type="ORF">Ahy_B09g099382</name>
    <name evidence="9" type="ORF">DS421_19g668060</name>
</gene>
<dbReference type="SUPFAM" id="SSF53383">
    <property type="entry name" value="PLP-dependent transferases"/>
    <property type="match status" value="1"/>
</dbReference>
<dbReference type="NCBIfam" id="NF002748">
    <property type="entry name" value="PRK02769.1"/>
    <property type="match status" value="1"/>
</dbReference>